<reference evidence="1" key="1">
    <citation type="submission" date="2019-05" db="EMBL/GenBank/DDBJ databases">
        <authorList>
            <consortium name="Pathogen Informatics"/>
        </authorList>
    </citation>
    <scope>NUCLEOTIDE SEQUENCE [LARGE SCALE GENOMIC DNA]</scope>
    <source>
        <strain evidence="1">NCTC12965</strain>
    </source>
</reference>
<dbReference type="InterPro" id="IPR021269">
    <property type="entry name" value="DUF2848"/>
</dbReference>
<proteinExistence type="predicted"/>
<evidence type="ECO:0000313" key="1">
    <source>
        <dbReference type="EMBL" id="VTR33195.1"/>
    </source>
</evidence>
<name>A0A4U9UI83_SERFO</name>
<dbReference type="EMBL" id="CABEEZ010000072">
    <property type="protein sequence ID" value="VTR33195.1"/>
    <property type="molecule type" value="Genomic_DNA"/>
</dbReference>
<organism evidence="1">
    <name type="scientific">Serratia fonticola</name>
    <dbReference type="NCBI Taxonomy" id="47917"/>
    <lineage>
        <taxon>Bacteria</taxon>
        <taxon>Pseudomonadati</taxon>
        <taxon>Pseudomonadota</taxon>
        <taxon>Gammaproteobacteria</taxon>
        <taxon>Enterobacterales</taxon>
        <taxon>Yersiniaceae</taxon>
        <taxon>Serratia</taxon>
    </lineage>
</organism>
<accession>A0A4U9UI83</accession>
<dbReference type="Pfam" id="PF11010">
    <property type="entry name" value="DUF2848"/>
    <property type="match status" value="1"/>
</dbReference>
<sequence>MRLTFTLPETCSAKTLDADIDHLVIAGWTGRDYKAIQHHIQELAELGVPQPSSVPLFYRVAV</sequence>
<protein>
    <submittedName>
        <fullName evidence="1">Protein of uncharacterized function (DUF2848)</fullName>
    </submittedName>
</protein>
<dbReference type="AlphaFoldDB" id="A0A4U9UI83"/>
<gene>
    <name evidence="1" type="ORF">NCTC12965_03467</name>
</gene>